<dbReference type="RefSeq" id="WP_049993498.1">
    <property type="nucleotide sequence ID" value="NZ_CP031310.1"/>
</dbReference>
<dbReference type="InterPro" id="IPR036034">
    <property type="entry name" value="PDZ_sf"/>
</dbReference>
<dbReference type="InterPro" id="IPR041489">
    <property type="entry name" value="PDZ_6"/>
</dbReference>
<dbReference type="GeneID" id="39846588"/>
<keyword evidence="2 5" id="KW-0812">Transmembrane</keyword>
<evidence type="ECO:0000256" key="2">
    <source>
        <dbReference type="ARBA" id="ARBA00022692"/>
    </source>
</evidence>
<name>A0A4D6H7U6_9EURY</name>
<evidence type="ECO:0000256" key="5">
    <source>
        <dbReference type="SAM" id="Phobius"/>
    </source>
</evidence>
<dbReference type="InterPro" id="IPR001478">
    <property type="entry name" value="PDZ"/>
</dbReference>
<dbReference type="GO" id="GO:0012505">
    <property type="term" value="C:endomembrane system"/>
    <property type="evidence" value="ECO:0007669"/>
    <property type="project" value="UniProtKB-SubCell"/>
</dbReference>
<dbReference type="GO" id="GO:0005737">
    <property type="term" value="C:cytoplasm"/>
    <property type="evidence" value="ECO:0007669"/>
    <property type="project" value="TreeGrafter"/>
</dbReference>
<dbReference type="AlphaFoldDB" id="A0A4D6H7U6"/>
<dbReference type="CDD" id="cd06159">
    <property type="entry name" value="S2P-M50_PDZ_Arch"/>
    <property type="match status" value="1"/>
</dbReference>
<evidence type="ECO:0000256" key="3">
    <source>
        <dbReference type="ARBA" id="ARBA00022989"/>
    </source>
</evidence>
<dbReference type="PANTHER" id="PTHR13325">
    <property type="entry name" value="PROTEASE M50 MEMBRANE-BOUND TRANSCRIPTION FACTOR SITE 2 PROTEASE"/>
    <property type="match status" value="1"/>
</dbReference>
<keyword evidence="3 5" id="KW-1133">Transmembrane helix</keyword>
<accession>A0A4D6H7U6</accession>
<dbReference type="Pfam" id="PF02163">
    <property type="entry name" value="Peptidase_M50"/>
    <property type="match status" value="1"/>
</dbReference>
<evidence type="ECO:0000313" key="7">
    <source>
        <dbReference type="EMBL" id="QCC50054.1"/>
    </source>
</evidence>
<proteinExistence type="predicted"/>
<dbReference type="Proteomes" id="UP000296706">
    <property type="component" value="Chromosome"/>
</dbReference>
<evidence type="ECO:0000259" key="6">
    <source>
        <dbReference type="SMART" id="SM00228"/>
    </source>
</evidence>
<dbReference type="PANTHER" id="PTHR13325:SF3">
    <property type="entry name" value="MEMBRANE-BOUND TRANSCRIPTION FACTOR SITE-2 PROTEASE"/>
    <property type="match status" value="1"/>
</dbReference>
<dbReference type="Gene3D" id="2.30.42.10">
    <property type="match status" value="2"/>
</dbReference>
<keyword evidence="4 5" id="KW-0472">Membrane</keyword>
<dbReference type="SMART" id="SM00228">
    <property type="entry name" value="PDZ"/>
    <property type="match status" value="2"/>
</dbReference>
<feature type="transmembrane region" description="Helical" evidence="5">
    <location>
        <begin position="183"/>
        <end position="204"/>
    </location>
</feature>
<feature type="domain" description="PDZ" evidence="6">
    <location>
        <begin position="204"/>
        <end position="272"/>
    </location>
</feature>
<feature type="domain" description="PDZ" evidence="6">
    <location>
        <begin position="311"/>
        <end position="398"/>
    </location>
</feature>
<dbReference type="Pfam" id="PF17820">
    <property type="entry name" value="PDZ_6"/>
    <property type="match status" value="1"/>
</dbReference>
<dbReference type="EMBL" id="CP031310">
    <property type="protein sequence ID" value="QCC50054.1"/>
    <property type="molecule type" value="Genomic_DNA"/>
</dbReference>
<reference evidence="7 8" key="1">
    <citation type="journal article" date="2019" name="Nat. Commun.">
        <title>A new type of DNA phosphorothioation-based antiviral system in archaea.</title>
        <authorList>
            <person name="Xiong L."/>
            <person name="Liu S."/>
            <person name="Chen S."/>
            <person name="Xiao Y."/>
            <person name="Zhu B."/>
            <person name="Gao Y."/>
            <person name="Zhang Y."/>
            <person name="Chen B."/>
            <person name="Luo J."/>
            <person name="Deng Z."/>
            <person name="Chen X."/>
            <person name="Wang L."/>
            <person name="Chen S."/>
        </authorList>
    </citation>
    <scope>NUCLEOTIDE SEQUENCE [LARGE SCALE GENOMIC DNA]</scope>
    <source>
        <strain evidence="7 8">CBA1105</strain>
    </source>
</reference>
<dbReference type="GO" id="GO:0004222">
    <property type="term" value="F:metalloendopeptidase activity"/>
    <property type="evidence" value="ECO:0007669"/>
    <property type="project" value="InterPro"/>
</dbReference>
<dbReference type="SUPFAM" id="SSF50156">
    <property type="entry name" value="PDZ domain-like"/>
    <property type="match status" value="2"/>
</dbReference>
<comment type="subcellular location">
    <subcellularLocation>
        <location evidence="1">Endomembrane system</location>
        <topology evidence="1">Multi-pass membrane protein</topology>
    </subcellularLocation>
</comment>
<protein>
    <submittedName>
        <fullName evidence="7">PDZ domain-containing protein</fullName>
    </submittedName>
</protein>
<dbReference type="OrthoDB" id="15212at2157"/>
<dbReference type="KEGG" id="hsn:DV733_01930"/>
<keyword evidence="8" id="KW-1185">Reference proteome</keyword>
<dbReference type="InterPro" id="IPR001193">
    <property type="entry name" value="MBTPS2"/>
</dbReference>
<dbReference type="GO" id="GO:0031293">
    <property type="term" value="P:membrane protein intracellular domain proteolysis"/>
    <property type="evidence" value="ECO:0007669"/>
    <property type="project" value="TreeGrafter"/>
</dbReference>
<evidence type="ECO:0000313" key="8">
    <source>
        <dbReference type="Proteomes" id="UP000296706"/>
    </source>
</evidence>
<evidence type="ECO:0000256" key="4">
    <source>
        <dbReference type="ARBA" id="ARBA00023136"/>
    </source>
</evidence>
<dbReference type="STRING" id="1457250.GCA_000755225_02682"/>
<gene>
    <name evidence="7" type="ORF">DV733_01930</name>
</gene>
<sequence>MVSTLTLVLAGVLLYTVVAMTLRQRGVLPEFIHVSGPLTTIHTQRGKKFLDRLAKRERFWRAWGNLGLGIALVFLIGLFLIVLLSAYQNVLQPTANPIQEPKNALVIPGVNDFLPLSAAPDIIFGLLVGLVVHEGGHGLLCRVEDIEIDSMGIALFALIPIGAFVEPDEEDRKASGRGAQARMFAAGVTNNFAITVIAFALLFGPVTGSIAVASGVPVGGTLPDSPAREAGLGNGDVVTAVEGTTVEDAEDLDALLANTSDERVAVTTSDGETRQVDRAVLVTQALADGPLDVAAGDTIVAVNGTEVGTENAFGNALANRSVATLELADNSTVTGPVGAYASSISDGGPLADAGAPAGESVVVTRIDGERIVDDESMQDVLEDIEPGTVVDVELFVDDERQTREVELGENSRTDGALLGVSLLQPGYSGVVVNDFGIRVYPAEPFLGVVSGEGLLGGLADGSLAIVMFTILVLPFAAVADPTLGFNFAGFIGPVTEFYTIQGPLEPLGGGVFLAANLLFWTGWVNFNLGLFNCIPAFPLDGGHLLRASTEAILSRTPLNRREHVQTVTISIGLIMGISLILMLFGPQLLA</sequence>
<feature type="transmembrane region" description="Helical" evidence="5">
    <location>
        <begin position="66"/>
        <end position="87"/>
    </location>
</feature>
<dbReference type="InterPro" id="IPR008915">
    <property type="entry name" value="Peptidase_M50"/>
</dbReference>
<evidence type="ECO:0000256" key="1">
    <source>
        <dbReference type="ARBA" id="ARBA00004127"/>
    </source>
</evidence>
<feature type="transmembrane region" description="Helical" evidence="5">
    <location>
        <begin position="564"/>
        <end position="584"/>
    </location>
</feature>
<organism evidence="7 8">
    <name type="scientific">Halapricum salinum</name>
    <dbReference type="NCBI Taxonomy" id="1457250"/>
    <lineage>
        <taxon>Archaea</taxon>
        <taxon>Methanobacteriati</taxon>
        <taxon>Methanobacteriota</taxon>
        <taxon>Stenosarchaea group</taxon>
        <taxon>Halobacteria</taxon>
        <taxon>Halobacteriales</taxon>
        <taxon>Haloarculaceae</taxon>
        <taxon>Halapricum</taxon>
    </lineage>
</organism>
<dbReference type="GO" id="GO:0016020">
    <property type="term" value="C:membrane"/>
    <property type="evidence" value="ECO:0007669"/>
    <property type="project" value="InterPro"/>
</dbReference>